<reference evidence="4 5" key="1">
    <citation type="submission" date="2017-09" db="EMBL/GenBank/DDBJ databases">
        <authorList>
            <person name="Ehlers B."/>
            <person name="Leendertz F.H."/>
        </authorList>
    </citation>
    <scope>NUCLEOTIDE SEQUENCE [LARGE SCALE GENOMIC DNA]</scope>
    <source>
        <strain evidence="4 5">USBA 140</strain>
    </source>
</reference>
<feature type="domain" description="CBS" evidence="3">
    <location>
        <begin position="10"/>
        <end position="68"/>
    </location>
</feature>
<dbReference type="EMBL" id="OCNJ01000005">
    <property type="protein sequence ID" value="SOD96500.1"/>
    <property type="molecule type" value="Genomic_DNA"/>
</dbReference>
<evidence type="ECO:0000256" key="2">
    <source>
        <dbReference type="PROSITE-ProRule" id="PRU00703"/>
    </source>
</evidence>
<evidence type="ECO:0000313" key="5">
    <source>
        <dbReference type="Proteomes" id="UP000219621"/>
    </source>
</evidence>
<dbReference type="InterPro" id="IPR000644">
    <property type="entry name" value="CBS_dom"/>
</dbReference>
<evidence type="ECO:0000256" key="1">
    <source>
        <dbReference type="ARBA" id="ARBA00023122"/>
    </source>
</evidence>
<keyword evidence="1 2" id="KW-0129">CBS domain</keyword>
<protein>
    <submittedName>
        <fullName evidence="4">CBS domain-containing protein</fullName>
    </submittedName>
</protein>
<dbReference type="SUPFAM" id="SSF54631">
    <property type="entry name" value="CBS-domain pair"/>
    <property type="match status" value="1"/>
</dbReference>
<dbReference type="OrthoDB" id="9807125at2"/>
<dbReference type="InterPro" id="IPR046342">
    <property type="entry name" value="CBS_dom_sf"/>
</dbReference>
<dbReference type="PANTHER" id="PTHR43080:SF2">
    <property type="entry name" value="CBS DOMAIN-CONTAINING PROTEIN"/>
    <property type="match status" value="1"/>
</dbReference>
<dbReference type="RefSeq" id="WP_097279724.1">
    <property type="nucleotide sequence ID" value="NZ_OCNJ01000005.1"/>
</dbReference>
<dbReference type="SMART" id="SM00116">
    <property type="entry name" value="CBS"/>
    <property type="match status" value="2"/>
</dbReference>
<accession>A0A286GLW0</accession>
<dbReference type="PANTHER" id="PTHR43080">
    <property type="entry name" value="CBS DOMAIN-CONTAINING PROTEIN CBSX3, MITOCHONDRIAL"/>
    <property type="match status" value="1"/>
</dbReference>
<evidence type="ECO:0000259" key="3">
    <source>
        <dbReference type="PROSITE" id="PS51371"/>
    </source>
</evidence>
<dbReference type="Proteomes" id="UP000219621">
    <property type="component" value="Unassembled WGS sequence"/>
</dbReference>
<organism evidence="4 5">
    <name type="scientific">Caenispirillum bisanense</name>
    <dbReference type="NCBI Taxonomy" id="414052"/>
    <lineage>
        <taxon>Bacteria</taxon>
        <taxon>Pseudomonadati</taxon>
        <taxon>Pseudomonadota</taxon>
        <taxon>Alphaproteobacteria</taxon>
        <taxon>Rhodospirillales</taxon>
        <taxon>Novispirillaceae</taxon>
        <taxon>Caenispirillum</taxon>
    </lineage>
</organism>
<sequence length="149" mass="16275">MARIVPDIIPSTQDVYIVPPDSSVRDAARLMRERNIAAVMICDGDQLAGIMTERDIAARVVAQGRDPEATTVAEVMTPDPDTLAPGDQASSALRMMREHNYRHLPVVEDGRPVGMVSIRDLYATVQSELETDIANRDAYIFGESYGATA</sequence>
<gene>
    <name evidence="4" type="ORF">SAMN05421508_105359</name>
</gene>
<name>A0A286GLW0_9PROT</name>
<dbReference type="InterPro" id="IPR051257">
    <property type="entry name" value="Diverse_CBS-Domain"/>
</dbReference>
<dbReference type="Pfam" id="PF00571">
    <property type="entry name" value="CBS"/>
    <property type="match status" value="2"/>
</dbReference>
<dbReference type="Gene3D" id="3.10.580.10">
    <property type="entry name" value="CBS-domain"/>
    <property type="match status" value="1"/>
</dbReference>
<dbReference type="AlphaFoldDB" id="A0A286GLW0"/>
<feature type="domain" description="CBS" evidence="3">
    <location>
        <begin position="76"/>
        <end position="131"/>
    </location>
</feature>
<evidence type="ECO:0000313" key="4">
    <source>
        <dbReference type="EMBL" id="SOD96500.1"/>
    </source>
</evidence>
<proteinExistence type="predicted"/>
<dbReference type="PROSITE" id="PS51371">
    <property type="entry name" value="CBS"/>
    <property type="match status" value="2"/>
</dbReference>
<keyword evidence="5" id="KW-1185">Reference proteome</keyword>